<dbReference type="InterPro" id="IPR007197">
    <property type="entry name" value="rSAM"/>
</dbReference>
<dbReference type="PIRSF" id="PIRSF004869">
    <property type="entry name" value="PflX_prd"/>
    <property type="match status" value="1"/>
</dbReference>
<dbReference type="PROSITE" id="PS51918">
    <property type="entry name" value="RADICAL_SAM"/>
    <property type="match status" value="1"/>
</dbReference>
<feature type="binding site" evidence="6">
    <location>
        <position position="89"/>
    </location>
    <ligand>
        <name>[4Fe-4S] cluster</name>
        <dbReference type="ChEBI" id="CHEBI:49883"/>
        <note>4Fe-4S-S-AdoMet</note>
    </ligand>
</feature>
<dbReference type="InterPro" id="IPR034457">
    <property type="entry name" value="Organic_radical-activating"/>
</dbReference>
<evidence type="ECO:0000259" key="7">
    <source>
        <dbReference type="PROSITE" id="PS51918"/>
    </source>
</evidence>
<keyword evidence="2 6" id="KW-0949">S-adenosyl-L-methionine</keyword>
<name>A0A497E3P1_UNCAE</name>
<gene>
    <name evidence="8" type="primary">amrS</name>
    <name evidence="8" type="ORF">DRJ00_05525</name>
</gene>
<dbReference type="CDD" id="cd01335">
    <property type="entry name" value="Radical_SAM"/>
    <property type="match status" value="1"/>
</dbReference>
<comment type="cofactor">
    <cofactor evidence="6">
        <name>[4Fe-4S] cluster</name>
        <dbReference type="ChEBI" id="CHEBI:49883"/>
    </cofactor>
    <text evidence="6">Binds 1 [4Fe-4S] cluster. The cluster is coordinated with 3 cysteines and an exchangeable S-adenosyl-L-methionine.</text>
</comment>
<evidence type="ECO:0000256" key="4">
    <source>
        <dbReference type="ARBA" id="ARBA00023004"/>
    </source>
</evidence>
<dbReference type="GO" id="GO:0003824">
    <property type="term" value="F:catalytic activity"/>
    <property type="evidence" value="ECO:0007669"/>
    <property type="project" value="InterPro"/>
</dbReference>
<evidence type="ECO:0000313" key="8">
    <source>
        <dbReference type="EMBL" id="RLE08887.1"/>
    </source>
</evidence>
<dbReference type="InterPro" id="IPR006638">
    <property type="entry name" value="Elp3/MiaA/NifB-like_rSAM"/>
</dbReference>
<evidence type="ECO:0000256" key="1">
    <source>
        <dbReference type="ARBA" id="ARBA00022485"/>
    </source>
</evidence>
<feature type="binding site" evidence="6">
    <location>
        <position position="82"/>
    </location>
    <ligand>
        <name>[4Fe-4S] cluster</name>
        <dbReference type="ChEBI" id="CHEBI:49883"/>
        <note>4Fe-4S-S-AdoMet</note>
    </ligand>
</feature>
<dbReference type="PANTHER" id="PTHR30352:SF5">
    <property type="entry name" value="PYRUVATE FORMATE-LYASE 1-ACTIVATING ENZYME"/>
    <property type="match status" value="1"/>
</dbReference>
<protein>
    <submittedName>
        <fullName evidence="8">AmmeMemoRadiSam system radical SAM enzyme</fullName>
    </submittedName>
</protein>
<dbReference type="NCBIfam" id="TIGR04337">
    <property type="entry name" value="AmmeMemoSam_rS"/>
    <property type="match status" value="1"/>
</dbReference>
<sequence>MHEAMFYEKLEDKVVKCKLCPHRCRIDNFKRGICRVRENRDGTLYSLVYERVISLAIDPIEKKPLYHFYPGSDALSLATVGCNFTCLHCQNYQISQLPKERGEIVGEEISAEEIISQAKLKNCQVIAYTYTEPTIFFEYAYDIARLAKEEGIKNVFVTNGYISEEALRKINPYLDAANVDLKSFSEDFYRRICGAHLEPVLSSLKLMKELGIWVEITTLIIPKLNDSEQELRKIAEFIVSLGEETPWHISRFYPAYKLNEVSATPASTLHRARQIGLEAGLRYVYTGNVPGDEGENTYCPNCSRVIIRRYGYQIEEFHIENGRCRFCQTKIDGVIP</sequence>
<dbReference type="InterPro" id="IPR058240">
    <property type="entry name" value="rSAM_sf"/>
</dbReference>
<dbReference type="SFLD" id="SFLDS00029">
    <property type="entry name" value="Radical_SAM"/>
    <property type="match status" value="1"/>
</dbReference>
<reference evidence="8 9" key="1">
    <citation type="submission" date="2018-06" db="EMBL/GenBank/DDBJ databases">
        <title>Extensive metabolic versatility and redundancy in microbially diverse, dynamic hydrothermal sediments.</title>
        <authorList>
            <person name="Dombrowski N."/>
            <person name="Teske A."/>
            <person name="Baker B.J."/>
        </authorList>
    </citation>
    <scope>NUCLEOTIDE SEQUENCE [LARGE SCALE GENOMIC DNA]</scope>
    <source>
        <strain evidence="8">B47_G16</strain>
    </source>
</reference>
<evidence type="ECO:0000313" key="9">
    <source>
        <dbReference type="Proteomes" id="UP000279422"/>
    </source>
</evidence>
<dbReference type="GO" id="GO:0046872">
    <property type="term" value="F:metal ion binding"/>
    <property type="evidence" value="ECO:0007669"/>
    <property type="project" value="UniProtKB-KW"/>
</dbReference>
<keyword evidence="5 6" id="KW-0411">Iron-sulfur</keyword>
<accession>A0A497E3P1</accession>
<proteinExistence type="predicted"/>
<keyword evidence="1" id="KW-0004">4Fe-4S</keyword>
<evidence type="ECO:0000256" key="6">
    <source>
        <dbReference type="PIRSR" id="PIRSR004869-50"/>
    </source>
</evidence>
<dbReference type="Proteomes" id="UP000279422">
    <property type="component" value="Unassembled WGS sequence"/>
</dbReference>
<dbReference type="Gene3D" id="3.20.20.70">
    <property type="entry name" value="Aldolase class I"/>
    <property type="match status" value="1"/>
</dbReference>
<dbReference type="InterPro" id="IPR013785">
    <property type="entry name" value="Aldolase_TIM"/>
</dbReference>
<evidence type="ECO:0000256" key="5">
    <source>
        <dbReference type="ARBA" id="ARBA00023014"/>
    </source>
</evidence>
<dbReference type="Pfam" id="PF04055">
    <property type="entry name" value="Radical_SAM"/>
    <property type="match status" value="1"/>
</dbReference>
<evidence type="ECO:0000256" key="3">
    <source>
        <dbReference type="ARBA" id="ARBA00022723"/>
    </source>
</evidence>
<keyword evidence="3 6" id="KW-0479">Metal-binding</keyword>
<dbReference type="PANTHER" id="PTHR30352">
    <property type="entry name" value="PYRUVATE FORMATE-LYASE-ACTIVATING ENZYME"/>
    <property type="match status" value="1"/>
</dbReference>
<dbReference type="GO" id="GO:0051539">
    <property type="term" value="F:4 iron, 4 sulfur cluster binding"/>
    <property type="evidence" value="ECO:0007669"/>
    <property type="project" value="UniProtKB-KW"/>
</dbReference>
<dbReference type="InterPro" id="IPR027596">
    <property type="entry name" value="AmmeMemoSam_rS"/>
</dbReference>
<dbReference type="EMBL" id="QMPZ01000075">
    <property type="protein sequence ID" value="RLE08887.1"/>
    <property type="molecule type" value="Genomic_DNA"/>
</dbReference>
<organism evidence="8 9">
    <name type="scientific">Aerophobetes bacterium</name>
    <dbReference type="NCBI Taxonomy" id="2030807"/>
    <lineage>
        <taxon>Bacteria</taxon>
        <taxon>Candidatus Aerophobota</taxon>
    </lineage>
</organism>
<dbReference type="AlphaFoldDB" id="A0A497E3P1"/>
<feature type="domain" description="Radical SAM core" evidence="7">
    <location>
        <begin position="67"/>
        <end position="282"/>
    </location>
</feature>
<keyword evidence="4 6" id="KW-0408">Iron</keyword>
<dbReference type="SFLD" id="SFLDG01101">
    <property type="entry name" value="Uncharacterised_Radical_SAM_Su"/>
    <property type="match status" value="1"/>
</dbReference>
<dbReference type="SMART" id="SM00729">
    <property type="entry name" value="Elp3"/>
    <property type="match status" value="1"/>
</dbReference>
<feature type="binding site" evidence="6">
    <location>
        <position position="86"/>
    </location>
    <ligand>
        <name>[4Fe-4S] cluster</name>
        <dbReference type="ChEBI" id="CHEBI:49883"/>
        <note>4Fe-4S-S-AdoMet</note>
    </ligand>
</feature>
<dbReference type="SUPFAM" id="SSF102114">
    <property type="entry name" value="Radical SAM enzymes"/>
    <property type="match status" value="1"/>
</dbReference>
<dbReference type="InterPro" id="IPR016431">
    <property type="entry name" value="Pyrv-formate_lyase-activ_prd"/>
</dbReference>
<comment type="caution">
    <text evidence="8">The sequence shown here is derived from an EMBL/GenBank/DDBJ whole genome shotgun (WGS) entry which is preliminary data.</text>
</comment>
<evidence type="ECO:0000256" key="2">
    <source>
        <dbReference type="ARBA" id="ARBA00022691"/>
    </source>
</evidence>